<organism evidence="4 5">
    <name type="scientific">Methylocapsa polymorpha</name>
    <dbReference type="NCBI Taxonomy" id="3080828"/>
    <lineage>
        <taxon>Bacteria</taxon>
        <taxon>Pseudomonadati</taxon>
        <taxon>Pseudomonadota</taxon>
        <taxon>Alphaproteobacteria</taxon>
        <taxon>Hyphomicrobiales</taxon>
        <taxon>Beijerinckiaceae</taxon>
        <taxon>Methylocapsa</taxon>
    </lineage>
</organism>
<keyword evidence="1" id="KW-0443">Lipid metabolism</keyword>
<keyword evidence="2" id="KW-1133">Transmembrane helix</keyword>
<dbReference type="Gene3D" id="3.40.1090.10">
    <property type="entry name" value="Cytosolic phospholipase A2 catalytic domain"/>
    <property type="match status" value="2"/>
</dbReference>
<keyword evidence="2" id="KW-0472">Membrane</keyword>
<dbReference type="PANTHER" id="PTHR10728:SF40">
    <property type="entry name" value="PATATIN FAMILY PROTEIN"/>
    <property type="match status" value="1"/>
</dbReference>
<feature type="domain" description="PNPLA" evidence="3">
    <location>
        <begin position="63"/>
        <end position="151"/>
    </location>
</feature>
<feature type="transmembrane region" description="Helical" evidence="2">
    <location>
        <begin position="314"/>
        <end position="336"/>
    </location>
</feature>
<dbReference type="SUPFAM" id="SSF52151">
    <property type="entry name" value="FabD/lysophospholipase-like"/>
    <property type="match status" value="1"/>
</dbReference>
<name>A0ABZ0HU95_9HYPH</name>
<feature type="transmembrane region" description="Helical" evidence="2">
    <location>
        <begin position="232"/>
        <end position="252"/>
    </location>
</feature>
<dbReference type="InterPro" id="IPR002641">
    <property type="entry name" value="PNPLA_dom"/>
</dbReference>
<evidence type="ECO:0000256" key="2">
    <source>
        <dbReference type="SAM" id="Phobius"/>
    </source>
</evidence>
<evidence type="ECO:0000256" key="1">
    <source>
        <dbReference type="ARBA" id="ARBA00023098"/>
    </source>
</evidence>
<accession>A0ABZ0HU95</accession>
<feature type="transmembrane region" description="Helical" evidence="2">
    <location>
        <begin position="356"/>
        <end position="380"/>
    </location>
</feature>
<feature type="transmembrane region" description="Helical" evidence="2">
    <location>
        <begin position="273"/>
        <end position="294"/>
    </location>
</feature>
<reference evidence="4 5" key="1">
    <citation type="submission" date="2023-10" db="EMBL/GenBank/DDBJ databases">
        <title>Novel methanotroph of the genus Methylocapsa from a subarctic wetland.</title>
        <authorList>
            <person name="Belova S.E."/>
            <person name="Oshkin I.Y."/>
            <person name="Miroshnikov K."/>
            <person name="Dedysh S.N."/>
        </authorList>
    </citation>
    <scope>NUCLEOTIDE SEQUENCE [LARGE SCALE GENOMIC DNA]</scope>
    <source>
        <strain evidence="4 5">RX1</strain>
    </source>
</reference>
<dbReference type="PANTHER" id="PTHR10728">
    <property type="entry name" value="CYTOSOLIC PHOSPHOLIPASE A2"/>
    <property type="match status" value="1"/>
</dbReference>
<dbReference type="EMBL" id="CP136862">
    <property type="protein sequence ID" value="WOJ90395.1"/>
    <property type="molecule type" value="Genomic_DNA"/>
</dbReference>
<gene>
    <name evidence="4" type="ORF">RZS28_03625</name>
</gene>
<sequence length="783" mass="85441">MADEAKRGDHDYVDAHDPKLCQAGYLPKPVCEAEHAAIRQRREYVKGNGRRDRTAYRSVTGVALSGGGIRSASFGLGALQALHAFSGIEGIDYLSTVSGGGYIGCSLTAATQDSPAEQNTPSVAKAAEPQRTRAKFPFVNPDNYDDTDSVRHIRDYSNYLIPHGALDVVTALGIIGRGLVANAIIVAPVLLFFVWITLVTHPTVASLSEPRILVWDFSSLGEKLGLQWVSGYWFTAVIAALNLFFLIVWALFTSVNLSSAATLRGGWVGVSKALFIVTLIIALFETQPFILWLLNVASGEFRAGPPELKLPGASYLTGGAFLASLGTVFAFFSKYLGDVVAAAKRATGWLAWVKKLAAMAALWLAAMVVPIFLWLCYLSLTNIGLGREWARSFYFGAFVISAVVAVIINPNRTSLFRLYRDRLSKAFLFDPDPELRDKKYGDLRAHAPKLHEIDTNLCPYPIVNASLNIEGSQYANKRGRNADFFVFTPEYVGSAATGYVGARQILQKEPTLDLGAAMAISGAAVSSNMGALTIKPLAFTLAYLNIRLGYWLRNPYIFHQSPGLLSRLFDAPSLLLFREMFGLITEKSPTVYLTDGGHLENLGVYSLMKRRCKVIIAIDAEADPTMSFGALLTLERYARIDLGATIELPWQAIRDRALSANAAFAKAAADGSAVPCETGPHCAAGEIQYGPREKGVLLYVKASLSGDEDDYILDYKRRNPAFPHETTGDQFFGEEQLEVYRALGFHIVKGLLKGDASFAVTPRRGESEDQARQRIRGEISAAL</sequence>
<evidence type="ECO:0000259" key="3">
    <source>
        <dbReference type="Pfam" id="PF01734"/>
    </source>
</evidence>
<dbReference type="RefSeq" id="WP_407339843.1">
    <property type="nucleotide sequence ID" value="NZ_CP136862.1"/>
</dbReference>
<proteinExistence type="predicted"/>
<protein>
    <submittedName>
        <fullName evidence="4">Patatin-like phospholipase family protein</fullName>
    </submittedName>
</protein>
<dbReference type="Proteomes" id="UP001626536">
    <property type="component" value="Chromosome"/>
</dbReference>
<keyword evidence="5" id="KW-1185">Reference proteome</keyword>
<keyword evidence="2" id="KW-0812">Transmembrane</keyword>
<dbReference type="Pfam" id="PF01734">
    <property type="entry name" value="Patatin"/>
    <property type="match status" value="1"/>
</dbReference>
<feature type="transmembrane region" description="Helical" evidence="2">
    <location>
        <begin position="392"/>
        <end position="410"/>
    </location>
</feature>
<feature type="transmembrane region" description="Helical" evidence="2">
    <location>
        <begin position="179"/>
        <end position="198"/>
    </location>
</feature>
<evidence type="ECO:0000313" key="5">
    <source>
        <dbReference type="Proteomes" id="UP001626536"/>
    </source>
</evidence>
<dbReference type="InterPro" id="IPR016035">
    <property type="entry name" value="Acyl_Trfase/lysoPLipase"/>
</dbReference>
<evidence type="ECO:0000313" key="4">
    <source>
        <dbReference type="EMBL" id="WOJ90395.1"/>
    </source>
</evidence>